<accession>A0A1M6LF70</accession>
<dbReference type="EMBL" id="FQZH01000005">
    <property type="protein sequence ID" value="SHJ69883.1"/>
    <property type="molecule type" value="Genomic_DNA"/>
</dbReference>
<name>A0A1M6LF70_9FLAO</name>
<reference evidence="1 2" key="1">
    <citation type="submission" date="2016-11" db="EMBL/GenBank/DDBJ databases">
        <authorList>
            <person name="Jaros S."/>
            <person name="Januszkiewicz K."/>
            <person name="Wedrychowicz H."/>
        </authorList>
    </citation>
    <scope>NUCLEOTIDE SEQUENCE [LARGE SCALE GENOMIC DNA]</scope>
    <source>
        <strain evidence="1 2">DSM 22807</strain>
    </source>
</reference>
<keyword evidence="2" id="KW-1185">Reference proteome</keyword>
<organism evidence="1 2">
    <name type="scientific">Flavobacterium haoranii</name>
    <dbReference type="NCBI Taxonomy" id="683124"/>
    <lineage>
        <taxon>Bacteria</taxon>
        <taxon>Pseudomonadati</taxon>
        <taxon>Bacteroidota</taxon>
        <taxon>Flavobacteriia</taxon>
        <taxon>Flavobacteriales</taxon>
        <taxon>Flavobacteriaceae</taxon>
        <taxon>Flavobacterium</taxon>
    </lineage>
</organism>
<protein>
    <submittedName>
        <fullName evidence="1">Uncharacterized protein</fullName>
    </submittedName>
</protein>
<evidence type="ECO:0000313" key="2">
    <source>
        <dbReference type="Proteomes" id="UP000184232"/>
    </source>
</evidence>
<proteinExistence type="predicted"/>
<dbReference type="STRING" id="683124.SAMN05444337_2476"/>
<evidence type="ECO:0000313" key="1">
    <source>
        <dbReference type="EMBL" id="SHJ69883.1"/>
    </source>
</evidence>
<gene>
    <name evidence="1" type="ORF">SAMN05444337_2476</name>
</gene>
<sequence>MKKSNIEILENRIMELEAKQKNDLLELKNEIEITYESLKPIHLITDFLENNLISKKILKSNLFKVGLSSIGSYLLKKTILKKSNSFIRILSANALQKASSSLIENFLKN</sequence>
<dbReference type="Proteomes" id="UP000184232">
    <property type="component" value="Unassembled WGS sequence"/>
</dbReference>
<dbReference type="RefSeq" id="WP_072785538.1">
    <property type="nucleotide sequence ID" value="NZ_CP045292.1"/>
</dbReference>
<dbReference type="AlphaFoldDB" id="A0A1M6LF70"/>